<dbReference type="HOGENOM" id="CLU_131228_5_1_0"/>
<feature type="region of interest" description="Disordered" evidence="1">
    <location>
        <begin position="1"/>
        <end position="37"/>
    </location>
</feature>
<sequence length="37" mass="4141">MHFLSKNTPLSQDSHDFSGQIPFEPQNHAFSLGKSPI</sequence>
<protein>
    <submittedName>
        <fullName evidence="2">Uncharacterized protein</fullName>
    </submittedName>
</protein>
<dbReference type="AlphaFoldDB" id="S7KGC3"/>
<dbReference type="EMBL" id="ATNB01000084">
    <property type="protein sequence ID" value="EPP35211.1"/>
    <property type="molecule type" value="Genomic_DNA"/>
</dbReference>
<comment type="caution">
    <text evidence="2">The sequence shown here is derived from an EMBL/GenBank/DDBJ whole genome shotgun (WGS) entry which is preliminary data.</text>
</comment>
<feature type="compositionally biased region" description="Polar residues" evidence="1">
    <location>
        <begin position="1"/>
        <end position="12"/>
    </location>
</feature>
<evidence type="ECO:0000256" key="1">
    <source>
        <dbReference type="SAM" id="MobiDB-lite"/>
    </source>
</evidence>
<evidence type="ECO:0000313" key="2">
    <source>
        <dbReference type="EMBL" id="EPP35211.1"/>
    </source>
</evidence>
<organism evidence="2 3">
    <name type="scientific">Chlamydia ibidis</name>
    <dbReference type="NCBI Taxonomy" id="1405396"/>
    <lineage>
        <taxon>Bacteria</taxon>
        <taxon>Pseudomonadati</taxon>
        <taxon>Chlamydiota</taxon>
        <taxon>Chlamydiia</taxon>
        <taxon>Chlamydiales</taxon>
        <taxon>Chlamydiaceae</taxon>
        <taxon>Chlamydia/Chlamydophila group</taxon>
        <taxon>Chlamydia</taxon>
    </lineage>
</organism>
<name>S7KGC3_9CHLA</name>
<reference evidence="2 3" key="1">
    <citation type="submission" date="2013-04" db="EMBL/GenBank/DDBJ databases">
        <title>Genome sequence of Chlamydia psittaci 10-1398/11.</title>
        <authorList>
            <person name="Huot-Creasy H."/>
            <person name="McCracken C.L."/>
            <person name="Humphries M."/>
            <person name="Sachse K."/>
            <person name="Laroucau K."/>
            <person name="Bavoil P."/>
            <person name="Myers G.S."/>
        </authorList>
    </citation>
    <scope>NUCLEOTIDE SEQUENCE [LARGE SCALE GENOMIC DNA]</scope>
    <source>
        <strain evidence="2 3">10_1398_11</strain>
    </source>
</reference>
<proteinExistence type="predicted"/>
<gene>
    <name evidence="2" type="ORF">CP10139811_1474</name>
</gene>
<dbReference type="Proteomes" id="UP000016200">
    <property type="component" value="Unassembled WGS sequence"/>
</dbReference>
<evidence type="ECO:0000313" key="3">
    <source>
        <dbReference type="Proteomes" id="UP000016200"/>
    </source>
</evidence>
<accession>S7KGC3</accession>